<proteinExistence type="predicted"/>
<dbReference type="PROSITE" id="PS50937">
    <property type="entry name" value="HTH_MERR_2"/>
    <property type="match status" value="1"/>
</dbReference>
<dbReference type="GO" id="GO:0003700">
    <property type="term" value="F:DNA-binding transcription factor activity"/>
    <property type="evidence" value="ECO:0007669"/>
    <property type="project" value="InterPro"/>
</dbReference>
<dbReference type="SUPFAM" id="SSF46955">
    <property type="entry name" value="Putative DNA-binding domain"/>
    <property type="match status" value="1"/>
</dbReference>
<gene>
    <name evidence="3" type="primary">hmrR</name>
    <name evidence="3" type="ORF">SAMEA3545359_01073</name>
</gene>
<evidence type="ECO:0000313" key="3">
    <source>
        <dbReference type="EMBL" id="SCJ61624.1"/>
    </source>
</evidence>
<keyword evidence="1" id="KW-0238">DNA-binding</keyword>
<dbReference type="InterPro" id="IPR011256">
    <property type="entry name" value="Reg_factor_effector_dom_sf"/>
</dbReference>
<dbReference type="InterPro" id="IPR009061">
    <property type="entry name" value="DNA-bd_dom_put_sf"/>
</dbReference>
<evidence type="ECO:0000259" key="2">
    <source>
        <dbReference type="PROSITE" id="PS50937"/>
    </source>
</evidence>
<dbReference type="AlphaFoldDB" id="A0A1C6HV55"/>
<dbReference type="EMBL" id="FMHG01000001">
    <property type="protein sequence ID" value="SCJ61624.1"/>
    <property type="molecule type" value="Genomic_DNA"/>
</dbReference>
<protein>
    <submittedName>
        <fullName evidence="3">Copper export regulator</fullName>
    </submittedName>
</protein>
<accession>A0A1C6HV55</accession>
<name>A0A1C6HV55_9FIRM</name>
<dbReference type="CDD" id="cd01107">
    <property type="entry name" value="HTH_BmrR"/>
    <property type="match status" value="1"/>
</dbReference>
<reference evidence="3" key="1">
    <citation type="submission" date="2015-09" db="EMBL/GenBank/DDBJ databases">
        <authorList>
            <consortium name="Pathogen Informatics"/>
        </authorList>
    </citation>
    <scope>NUCLEOTIDE SEQUENCE</scope>
    <source>
        <strain evidence="3">2789STDY5834896</strain>
    </source>
</reference>
<dbReference type="PANTHER" id="PTHR30204">
    <property type="entry name" value="REDOX-CYCLING DRUG-SENSING TRANSCRIPTIONAL ACTIVATOR SOXR"/>
    <property type="match status" value="1"/>
</dbReference>
<dbReference type="SMART" id="SM00422">
    <property type="entry name" value="HTH_MERR"/>
    <property type="match status" value="1"/>
</dbReference>
<sequence>MFKIGEFSRLAQVSARMLRYYDQCGLLHPDRVDHFTGYRLYSAAQLTDLARIVALRDMGFGVEEIAALLPCFGDAAAMGAALRKKERAVRATIADEQTKLERIAAFCGALEKERRDMTYEVKLTSLPAETVLSLRDTLPDYQREGELWHRLCRYMAEVGVACDQGGYSIYHDEEFRDQDVDVEVAVPLAAPVEAPPPYSCHTLPAIPLAAAVEFAGPYDGYAAATQALATWVEENGYRMTGLIRGKAIASPADVPSPADYRTQLQVPVQKLHEHGEKIER</sequence>
<dbReference type="SMART" id="SM00871">
    <property type="entry name" value="AraC_E_bind"/>
    <property type="match status" value="1"/>
</dbReference>
<evidence type="ECO:0000256" key="1">
    <source>
        <dbReference type="ARBA" id="ARBA00023125"/>
    </source>
</evidence>
<dbReference type="GO" id="GO:0003677">
    <property type="term" value="F:DNA binding"/>
    <property type="evidence" value="ECO:0007669"/>
    <property type="project" value="UniProtKB-KW"/>
</dbReference>
<organism evidence="3">
    <name type="scientific">uncultured Anaerotruncus sp</name>
    <dbReference type="NCBI Taxonomy" id="905011"/>
    <lineage>
        <taxon>Bacteria</taxon>
        <taxon>Bacillati</taxon>
        <taxon>Bacillota</taxon>
        <taxon>Clostridia</taxon>
        <taxon>Eubacteriales</taxon>
        <taxon>Oscillospiraceae</taxon>
        <taxon>Anaerotruncus</taxon>
        <taxon>environmental samples</taxon>
    </lineage>
</organism>
<dbReference type="InterPro" id="IPR029442">
    <property type="entry name" value="GyrI-like"/>
</dbReference>
<dbReference type="InterPro" id="IPR000551">
    <property type="entry name" value="MerR-type_HTH_dom"/>
</dbReference>
<dbReference type="Pfam" id="PF06445">
    <property type="entry name" value="GyrI-like"/>
    <property type="match status" value="1"/>
</dbReference>
<dbReference type="SUPFAM" id="SSF55136">
    <property type="entry name" value="Probable bacterial effector-binding domain"/>
    <property type="match status" value="1"/>
</dbReference>
<dbReference type="Gene3D" id="3.20.80.10">
    <property type="entry name" value="Regulatory factor, effector binding domain"/>
    <property type="match status" value="1"/>
</dbReference>
<dbReference type="Gene3D" id="1.10.1660.10">
    <property type="match status" value="1"/>
</dbReference>
<dbReference type="InterPro" id="IPR010499">
    <property type="entry name" value="AraC_E-bd"/>
</dbReference>
<dbReference type="InterPro" id="IPR047057">
    <property type="entry name" value="MerR_fam"/>
</dbReference>
<dbReference type="Pfam" id="PF13411">
    <property type="entry name" value="MerR_1"/>
    <property type="match status" value="1"/>
</dbReference>
<dbReference type="PANTHER" id="PTHR30204:SF97">
    <property type="entry name" value="MERR FAMILY REGULATORY PROTEIN"/>
    <property type="match status" value="1"/>
</dbReference>
<feature type="domain" description="HTH merR-type" evidence="2">
    <location>
        <begin position="1"/>
        <end position="71"/>
    </location>
</feature>
<dbReference type="PROSITE" id="PS00552">
    <property type="entry name" value="HTH_MERR_1"/>
    <property type="match status" value="1"/>
</dbReference>